<sequence>MYRTAFARQVRLFSTSPIIRNKGPIDTAKAALKAVDRTVADTLVKSIETGEAATQKAKEVAGMNADQASSEASGTVNDMAAKAKEAAGVNANKDASGAANEMAGAAKGKANELSGAAKGKAEEIKGKMS</sequence>
<name>A0ACC3D4S4_9PEZI</name>
<proteinExistence type="predicted"/>
<dbReference type="Proteomes" id="UP001186974">
    <property type="component" value="Unassembled WGS sequence"/>
</dbReference>
<accession>A0ACC3D4S4</accession>
<evidence type="ECO:0000313" key="2">
    <source>
        <dbReference type="Proteomes" id="UP001186974"/>
    </source>
</evidence>
<reference evidence="1" key="1">
    <citation type="submission" date="2024-09" db="EMBL/GenBank/DDBJ databases">
        <title>Black Yeasts Isolated from many extreme environments.</title>
        <authorList>
            <person name="Coleine C."/>
            <person name="Stajich J.E."/>
            <person name="Selbmann L."/>
        </authorList>
    </citation>
    <scope>NUCLEOTIDE SEQUENCE</scope>
    <source>
        <strain evidence="1">CCFEE 5737</strain>
    </source>
</reference>
<dbReference type="EMBL" id="JAWDJW010007704">
    <property type="protein sequence ID" value="KAK3061652.1"/>
    <property type="molecule type" value="Genomic_DNA"/>
</dbReference>
<organism evidence="1 2">
    <name type="scientific">Coniosporium uncinatum</name>
    <dbReference type="NCBI Taxonomy" id="93489"/>
    <lineage>
        <taxon>Eukaryota</taxon>
        <taxon>Fungi</taxon>
        <taxon>Dikarya</taxon>
        <taxon>Ascomycota</taxon>
        <taxon>Pezizomycotina</taxon>
        <taxon>Dothideomycetes</taxon>
        <taxon>Dothideomycetes incertae sedis</taxon>
        <taxon>Coniosporium</taxon>
    </lineage>
</organism>
<gene>
    <name evidence="1" type="ORF">LTS18_005720</name>
</gene>
<protein>
    <submittedName>
        <fullName evidence="1">Uncharacterized protein</fullName>
    </submittedName>
</protein>
<keyword evidence="2" id="KW-1185">Reference proteome</keyword>
<comment type="caution">
    <text evidence="1">The sequence shown here is derived from an EMBL/GenBank/DDBJ whole genome shotgun (WGS) entry which is preliminary data.</text>
</comment>
<evidence type="ECO:0000313" key="1">
    <source>
        <dbReference type="EMBL" id="KAK3061652.1"/>
    </source>
</evidence>